<dbReference type="AlphaFoldDB" id="A0AAU1U6C0"/>
<evidence type="ECO:0000313" key="2">
    <source>
        <dbReference type="EMBL" id="WTS13470.1"/>
    </source>
</evidence>
<organism evidence="2">
    <name type="scientific">Streptomyces sp. NBC_00119</name>
    <dbReference type="NCBI Taxonomy" id="2975659"/>
    <lineage>
        <taxon>Bacteria</taxon>
        <taxon>Bacillati</taxon>
        <taxon>Actinomycetota</taxon>
        <taxon>Actinomycetes</taxon>
        <taxon>Kitasatosporales</taxon>
        <taxon>Streptomycetaceae</taxon>
        <taxon>Streptomyces</taxon>
    </lineage>
</organism>
<reference evidence="2" key="1">
    <citation type="submission" date="2022-10" db="EMBL/GenBank/DDBJ databases">
        <title>The complete genomes of actinobacterial strains from the NBC collection.</title>
        <authorList>
            <person name="Joergensen T.S."/>
            <person name="Alvarez Arevalo M."/>
            <person name="Sterndorff E.B."/>
            <person name="Faurdal D."/>
            <person name="Vuksanovic O."/>
            <person name="Mourched A.-S."/>
            <person name="Charusanti P."/>
            <person name="Shaw S."/>
            <person name="Blin K."/>
            <person name="Weber T."/>
        </authorList>
    </citation>
    <scope>NUCLEOTIDE SEQUENCE</scope>
    <source>
        <strain evidence="2">NBC_00119</strain>
    </source>
</reference>
<evidence type="ECO:0000256" key="1">
    <source>
        <dbReference type="SAM" id="MobiDB-lite"/>
    </source>
</evidence>
<sequence length="254" mass="26131">MHGISGPSPRAWAAIALPVTAALVALAAHRGMPDDPTGRLRVVPGVLKDAALPHGGTASLSGCGARGPVRPAPRGEGEQAPAPALVLTSYGYSSSGPRFDGPPAFTVSAVIDPGPRPLTLTAPVGERRITVDVYGPHGEGRIASARGLTAKVTKGAKQRPVPPTSGAYRFTDIGNLDLEIELPERAVCPGHTRADIGQCAPDHTNQIEDCPVVAVTLTDEAVSAQRALAAGIKNPERFSDRLVAVSFEENAAGV</sequence>
<evidence type="ECO:0008006" key="3">
    <source>
        <dbReference type="Google" id="ProtNLM"/>
    </source>
</evidence>
<accession>A0AAU1U6C0</accession>
<proteinExistence type="predicted"/>
<gene>
    <name evidence="2" type="ORF">OHU69_21915</name>
</gene>
<name>A0AAU1U6C0_9ACTN</name>
<protein>
    <recommendedName>
        <fullName evidence="3">Secreted protein</fullName>
    </recommendedName>
</protein>
<dbReference type="EMBL" id="CP108195">
    <property type="protein sequence ID" value="WTS13470.1"/>
    <property type="molecule type" value="Genomic_DNA"/>
</dbReference>
<feature type="region of interest" description="Disordered" evidence="1">
    <location>
        <begin position="58"/>
        <end position="79"/>
    </location>
</feature>